<accession>C1N9J9</accession>
<evidence type="ECO:0000313" key="4">
    <source>
        <dbReference type="Proteomes" id="UP000001876"/>
    </source>
</evidence>
<dbReference type="PANTHER" id="PTHR37317:SF1">
    <property type="entry name" value="ZINC-RIBBON DOMAIN-CONTAINING PROTEIN-RELATED"/>
    <property type="match status" value="1"/>
</dbReference>
<sequence length="254" mass="29095">MPAKVQKGRGKSFFDWCMENGERGKQLLREFYEVDKLQELTKGSSYKAKWKCQKCKHLWRATVMNRTRSGRASGCPKCCLSRGQGCHTVLSRTNNFLTWCEKNGERGKKLREEYCDTDKHPTSVTKGSHYKALWRCGTCAHEWRAKVNSRTNGVTPSGCPQCKTNPPVSNFLTWCEKNGERGKKLHKEYVDEDKKPSEVSYGSNYKALWKCETCANEWRALVKSRTKSDGPHGCPECNIRGRQPAKRKRADDDA</sequence>
<feature type="region of interest" description="Disordered" evidence="1">
    <location>
        <begin position="224"/>
        <end position="254"/>
    </location>
</feature>
<evidence type="ECO:0000313" key="3">
    <source>
        <dbReference type="EMBL" id="EEH51205.1"/>
    </source>
</evidence>
<dbReference type="EMBL" id="GG663751">
    <property type="protein sequence ID" value="EEH51205.1"/>
    <property type="molecule type" value="Genomic_DNA"/>
</dbReference>
<dbReference type="RefSeq" id="XP_003064300.1">
    <property type="nucleotide sequence ID" value="XM_003064254.1"/>
</dbReference>
<reference evidence="3 4" key="1">
    <citation type="journal article" date="2009" name="Science">
        <title>Green evolution and dynamic adaptations revealed by genomes of the marine picoeukaryotes Micromonas.</title>
        <authorList>
            <person name="Worden A.Z."/>
            <person name="Lee J.H."/>
            <person name="Mock T."/>
            <person name="Rouze P."/>
            <person name="Simmons M.P."/>
            <person name="Aerts A.L."/>
            <person name="Allen A.E."/>
            <person name="Cuvelier M.L."/>
            <person name="Derelle E."/>
            <person name="Everett M.V."/>
            <person name="Foulon E."/>
            <person name="Grimwood J."/>
            <person name="Gundlach H."/>
            <person name="Henrissat B."/>
            <person name="Napoli C."/>
            <person name="McDonald S.M."/>
            <person name="Parker M.S."/>
            <person name="Rombauts S."/>
            <person name="Salamov A."/>
            <person name="Von Dassow P."/>
            <person name="Badger J.H."/>
            <person name="Coutinho P.M."/>
            <person name="Demir E."/>
            <person name="Dubchak I."/>
            <person name="Gentemann C."/>
            <person name="Eikrem W."/>
            <person name="Gready J.E."/>
            <person name="John U."/>
            <person name="Lanier W."/>
            <person name="Lindquist E.A."/>
            <person name="Lucas S."/>
            <person name="Mayer K.F."/>
            <person name="Moreau H."/>
            <person name="Not F."/>
            <person name="Otillar R."/>
            <person name="Panaud O."/>
            <person name="Pangilinan J."/>
            <person name="Paulsen I."/>
            <person name="Piegu B."/>
            <person name="Poliakov A."/>
            <person name="Robbens S."/>
            <person name="Schmutz J."/>
            <person name="Toulza E."/>
            <person name="Wyss T."/>
            <person name="Zelensky A."/>
            <person name="Zhou K."/>
            <person name="Armbrust E.V."/>
            <person name="Bhattacharya D."/>
            <person name="Goodenough U.W."/>
            <person name="Van de Peer Y."/>
            <person name="Grigoriev I.V."/>
        </authorList>
    </citation>
    <scope>NUCLEOTIDE SEQUENCE [LARGE SCALE GENOMIC DNA]</scope>
    <source>
        <strain evidence="3 4">CCMP1545</strain>
    </source>
</reference>
<dbReference type="OrthoDB" id="501164at2759"/>
<feature type="domain" description="Treble clef zinc finger" evidence="2">
    <location>
        <begin position="28"/>
        <end position="79"/>
    </location>
</feature>
<dbReference type="Proteomes" id="UP000001876">
    <property type="component" value="Unassembled WGS sequence"/>
</dbReference>
<dbReference type="eggNOG" id="ENOG502SYQH">
    <property type="taxonomic scope" value="Eukaryota"/>
</dbReference>
<dbReference type="KEGG" id="mpp:MICPUCDRAFT_54158"/>
<name>C1N9J9_MICPC</name>
<dbReference type="GeneID" id="9689905"/>
<dbReference type="PANTHER" id="PTHR37317">
    <property type="entry name" value="BLR8090 PROTEIN"/>
    <property type="match status" value="1"/>
</dbReference>
<dbReference type="InterPro" id="IPR025487">
    <property type="entry name" value="DUF4379"/>
</dbReference>
<feature type="domain" description="Treble clef zinc finger" evidence="2">
    <location>
        <begin position="111"/>
        <end position="164"/>
    </location>
</feature>
<feature type="domain" description="Treble clef zinc finger" evidence="2">
    <location>
        <begin position="185"/>
        <end position="238"/>
    </location>
</feature>
<evidence type="ECO:0000259" key="2">
    <source>
        <dbReference type="Pfam" id="PF14311"/>
    </source>
</evidence>
<protein>
    <submittedName>
        <fullName evidence="3">Predicted protein</fullName>
    </submittedName>
</protein>
<dbReference type="AlphaFoldDB" id="C1N9J9"/>
<proteinExistence type="predicted"/>
<evidence type="ECO:0000256" key="1">
    <source>
        <dbReference type="SAM" id="MobiDB-lite"/>
    </source>
</evidence>
<keyword evidence="4" id="KW-1185">Reference proteome</keyword>
<gene>
    <name evidence="3" type="ORF">MICPUCDRAFT_54158</name>
</gene>
<organism evidence="4">
    <name type="scientific">Micromonas pusilla (strain CCMP1545)</name>
    <name type="common">Picoplanktonic green alga</name>
    <dbReference type="NCBI Taxonomy" id="564608"/>
    <lineage>
        <taxon>Eukaryota</taxon>
        <taxon>Viridiplantae</taxon>
        <taxon>Chlorophyta</taxon>
        <taxon>Mamiellophyceae</taxon>
        <taxon>Mamiellales</taxon>
        <taxon>Mamiellaceae</taxon>
        <taxon>Micromonas</taxon>
    </lineage>
</organism>
<dbReference type="Pfam" id="PF14311">
    <property type="entry name" value="DUF4379"/>
    <property type="match status" value="3"/>
</dbReference>